<feature type="domain" description="ScoMcrA-like DNA sulfur-binding" evidence="2">
    <location>
        <begin position="6"/>
        <end position="154"/>
    </location>
</feature>
<feature type="domain" description="HNH nuclease" evidence="1">
    <location>
        <begin position="189"/>
        <end position="241"/>
    </location>
</feature>
<dbReference type="Pfam" id="PF13391">
    <property type="entry name" value="HNH_2"/>
    <property type="match status" value="1"/>
</dbReference>
<dbReference type="InterPro" id="IPR058813">
    <property type="entry name" value="DNA-SBD_ScoMcrA"/>
</dbReference>
<dbReference type="AlphaFoldDB" id="F8K403"/>
<name>F8K403_STREN</name>
<organism evidence="3 4">
    <name type="scientific">Streptantibioticus cattleyicolor (strain ATCC 35852 / DSM 46488 / JCM 4925 / NBRC 14057 / NRRL 8057)</name>
    <name type="common">Streptomyces cattleya</name>
    <dbReference type="NCBI Taxonomy" id="1003195"/>
    <lineage>
        <taxon>Bacteria</taxon>
        <taxon>Bacillati</taxon>
        <taxon>Actinomycetota</taxon>
        <taxon>Actinomycetes</taxon>
        <taxon>Kitasatosporales</taxon>
        <taxon>Streptomycetaceae</taxon>
        <taxon>Streptantibioticus</taxon>
    </lineage>
</organism>
<evidence type="ECO:0000313" key="4">
    <source>
        <dbReference type="Proteomes" id="UP000007842"/>
    </source>
</evidence>
<dbReference type="STRING" id="1003195.SCATT_38210"/>
<dbReference type="EMBL" id="CP003219">
    <property type="protein sequence ID" value="AEW96192.1"/>
    <property type="molecule type" value="Genomic_DNA"/>
</dbReference>
<dbReference type="PATRIC" id="fig|1003195.11.peg.5287"/>
<dbReference type="NCBIfam" id="NF045808">
    <property type="entry name" value="PT-DNA_restrict"/>
    <property type="match status" value="1"/>
</dbReference>
<accession>G8WR35</accession>
<dbReference type="OrthoDB" id="4464809at2"/>
<proteinExistence type="predicted"/>
<dbReference type="PIRSF" id="PIRSF030850">
    <property type="entry name" value="UCP030850"/>
    <property type="match status" value="1"/>
</dbReference>
<dbReference type="CDD" id="cd00085">
    <property type="entry name" value="HNHc"/>
    <property type="match status" value="1"/>
</dbReference>
<dbReference type="KEGG" id="sct:SCAT_3831"/>
<dbReference type="Pfam" id="PF26340">
    <property type="entry name" value="DNA-SBD_ScoMcrA"/>
    <property type="match status" value="1"/>
</dbReference>
<dbReference type="KEGG" id="scy:SCATT_38210"/>
<dbReference type="InterPro" id="IPR011396">
    <property type="entry name" value="PT_DNA_restrict"/>
</dbReference>
<evidence type="ECO:0008006" key="5">
    <source>
        <dbReference type="Google" id="ProtNLM"/>
    </source>
</evidence>
<protein>
    <recommendedName>
        <fullName evidence="5">Restriction endonuclease</fullName>
    </recommendedName>
</protein>
<evidence type="ECO:0000313" key="3">
    <source>
        <dbReference type="EMBL" id="AEW96192.1"/>
    </source>
</evidence>
<dbReference type="HOGENOM" id="CLU_075532_0_0_11"/>
<dbReference type="InterPro" id="IPR003615">
    <property type="entry name" value="HNH_nuc"/>
</dbReference>
<dbReference type="Proteomes" id="UP000007842">
    <property type="component" value="Chromosome"/>
</dbReference>
<reference evidence="4" key="1">
    <citation type="submission" date="2011-12" db="EMBL/GenBank/DDBJ databases">
        <title>Complete genome sequence of Streptomyces cattleya strain DSM 46488.</title>
        <authorList>
            <person name="Ou H.-Y."/>
            <person name="Li P."/>
            <person name="Zhao C."/>
            <person name="O'Hagan D."/>
            <person name="Deng Z."/>
        </authorList>
    </citation>
    <scope>NUCLEOTIDE SEQUENCE [LARGE SCALE GENOMIC DNA]</scope>
    <source>
        <strain evidence="4">ATCC 35852 / DSM 46488 / JCM 4925 / NBRC 14057 / NRRL 8057</strain>
    </source>
</reference>
<evidence type="ECO:0000259" key="2">
    <source>
        <dbReference type="Pfam" id="PF26340"/>
    </source>
</evidence>
<keyword evidence="4" id="KW-1185">Reference proteome</keyword>
<accession>F8K403</accession>
<evidence type="ECO:0000259" key="1">
    <source>
        <dbReference type="Pfam" id="PF13391"/>
    </source>
</evidence>
<gene>
    <name evidence="3" type="ordered locus">SCATT_38210</name>
</gene>
<dbReference type="eggNOG" id="COG3440">
    <property type="taxonomic scope" value="Bacteria"/>
</dbReference>
<dbReference type="RefSeq" id="WP_014144548.1">
    <property type="nucleotide sequence ID" value="NC_016111.1"/>
</dbReference>
<sequence>MPTTEEWLDRLGGVRQWSRNGERAAHKPLLLLYALGRYQREGEAAGLRFGEIEGELGRLLRDFGPARPTSATYPFHHLGSDPQVWEVWTNAGPGSPGAGARVLRESGATGRLAPGLRRALAAEPGLLDRAARLLLDANFAPSLHADICEAVGLDLDSAVVRQRGALQAELRRRDPAVRREILESYEYRCAFCGYGGMLDGSAVGVEAAHVRWWAFGGPDEVANGLCLCSLHHKLFDKGVLGLTEELRITVSRRFIARGEVARGQVVALAGRGLWGPQPGSDRVAGAYVQWHTTQVFRGEARTAVNA</sequence>